<dbReference type="OrthoDB" id="186809at2"/>
<name>A0A2H3KRS7_9CHLR</name>
<dbReference type="InterPro" id="IPR036259">
    <property type="entry name" value="MFS_trans_sf"/>
</dbReference>
<dbReference type="InterPro" id="IPR047769">
    <property type="entry name" value="MFS_ArsJ"/>
</dbReference>
<dbReference type="EMBL" id="LYXE01000119">
    <property type="protein sequence ID" value="PDV97920.1"/>
    <property type="molecule type" value="Genomic_DNA"/>
</dbReference>
<feature type="transmembrane region" description="Helical" evidence="1">
    <location>
        <begin position="67"/>
        <end position="87"/>
    </location>
</feature>
<sequence length="441" mass="47539">MTTTRTPQPPAPLGETEALAQRQTNLRNYVLVTFAYWADTLTDGAIRMLVLFYFYQLGFTPLQVASLFLFYEIFGILTNLFGGYLGARFGLKTTLFLGLGTQVIALSLLAFAPPSLLVVPYVMLAQAFSGIAKDLTKMSSKSAVKLVAGETQGQLYTWVSVLTGSKNAIKGVGFFLGALLLTLIGFQLAMLVLAVLVLTALGTTALLMRGDLGTANKKAKFTQMFSHNRAVNLLAAARIFLFGARDVWFVVALPIFFVSVLGWDFWLAGGFMAAWTIGYGMVQAATPRLIRRRVEGNHEPDGRTATMLAFALALFPAAIALALMNALAPAFSVVTGLIIFGIVFAFNSAVHSYLILAYTDSDKVAMNVGFYYMANAMGRLAGTVLSGLLYQIGMNLSTYGGLIICLWASVAFVLLAGLISLLLPRHTAPRTRPIALGDLGE</sequence>
<proteinExistence type="predicted"/>
<evidence type="ECO:0000256" key="1">
    <source>
        <dbReference type="SAM" id="Phobius"/>
    </source>
</evidence>
<dbReference type="PANTHER" id="PTHR23547">
    <property type="entry name" value="MAJOR FACILITATOR SUPERFAMILY DOMAIN, GENERAL SUBSTRATE TRANSPORTER"/>
    <property type="match status" value="1"/>
</dbReference>
<dbReference type="Pfam" id="PF07690">
    <property type="entry name" value="MFS_1"/>
    <property type="match status" value="1"/>
</dbReference>
<feature type="transmembrane region" description="Helical" evidence="1">
    <location>
        <begin position="307"/>
        <end position="328"/>
    </location>
</feature>
<comment type="caution">
    <text evidence="2">The sequence shown here is derived from an EMBL/GenBank/DDBJ whole genome shotgun (WGS) entry which is preliminary data.</text>
</comment>
<feature type="transmembrane region" description="Helical" evidence="1">
    <location>
        <begin position="233"/>
        <end position="259"/>
    </location>
</feature>
<accession>A0A2H3KRS7</accession>
<dbReference type="Proteomes" id="UP000220922">
    <property type="component" value="Unassembled WGS sequence"/>
</dbReference>
<reference evidence="2 3" key="1">
    <citation type="submission" date="2016-05" db="EMBL/GenBank/DDBJ databases">
        <authorList>
            <person name="Lavstsen T."/>
            <person name="Jespersen J.S."/>
        </authorList>
    </citation>
    <scope>NUCLEOTIDE SEQUENCE [LARGE SCALE GENOMIC DNA]</scope>
    <source>
        <strain evidence="2 3">B7-9</strain>
    </source>
</reference>
<dbReference type="SUPFAM" id="SSF103473">
    <property type="entry name" value="MFS general substrate transporter"/>
    <property type="match status" value="1"/>
</dbReference>
<dbReference type="GO" id="GO:0022857">
    <property type="term" value="F:transmembrane transporter activity"/>
    <property type="evidence" value="ECO:0007669"/>
    <property type="project" value="InterPro"/>
</dbReference>
<dbReference type="NCBIfam" id="NF033734">
    <property type="entry name" value="MFS_ArsJ"/>
    <property type="match status" value="1"/>
</dbReference>
<organism evidence="2 3">
    <name type="scientific">Candidatus Chloroploca asiatica</name>
    <dbReference type="NCBI Taxonomy" id="1506545"/>
    <lineage>
        <taxon>Bacteria</taxon>
        <taxon>Bacillati</taxon>
        <taxon>Chloroflexota</taxon>
        <taxon>Chloroflexia</taxon>
        <taxon>Chloroflexales</taxon>
        <taxon>Chloroflexineae</taxon>
        <taxon>Oscillochloridaceae</taxon>
        <taxon>Candidatus Chloroploca</taxon>
    </lineage>
</organism>
<dbReference type="Gene3D" id="1.20.1250.20">
    <property type="entry name" value="MFS general substrate transporter like domains"/>
    <property type="match status" value="2"/>
</dbReference>
<keyword evidence="1" id="KW-0812">Transmembrane</keyword>
<keyword evidence="1" id="KW-1133">Transmembrane helix</keyword>
<dbReference type="RefSeq" id="WP_097654015.1">
    <property type="nucleotide sequence ID" value="NZ_LYXE01000119.1"/>
</dbReference>
<gene>
    <name evidence="2" type="ORF">A9Q02_17005</name>
</gene>
<feature type="transmembrane region" description="Helical" evidence="1">
    <location>
        <begin position="370"/>
        <end position="393"/>
    </location>
</feature>
<dbReference type="PANTHER" id="PTHR23547:SF1">
    <property type="entry name" value="MAJOR FACILITATOR SUPERFAMILY MFS_1"/>
    <property type="match status" value="1"/>
</dbReference>
<feature type="transmembrane region" description="Helical" evidence="1">
    <location>
        <begin position="334"/>
        <end position="358"/>
    </location>
</feature>
<keyword evidence="3" id="KW-1185">Reference proteome</keyword>
<keyword evidence="1" id="KW-0472">Membrane</keyword>
<protein>
    <submittedName>
        <fullName evidence="2">MFS transporter permease</fullName>
    </submittedName>
</protein>
<dbReference type="InterPro" id="IPR011701">
    <property type="entry name" value="MFS"/>
</dbReference>
<evidence type="ECO:0000313" key="3">
    <source>
        <dbReference type="Proteomes" id="UP000220922"/>
    </source>
</evidence>
<feature type="transmembrane region" description="Helical" evidence="1">
    <location>
        <begin position="265"/>
        <end position="286"/>
    </location>
</feature>
<dbReference type="AlphaFoldDB" id="A0A2H3KRS7"/>
<feature type="transmembrane region" description="Helical" evidence="1">
    <location>
        <begin position="399"/>
        <end position="423"/>
    </location>
</feature>
<feature type="transmembrane region" description="Helical" evidence="1">
    <location>
        <begin position="29"/>
        <end position="55"/>
    </location>
</feature>
<evidence type="ECO:0000313" key="2">
    <source>
        <dbReference type="EMBL" id="PDV97920.1"/>
    </source>
</evidence>